<reference evidence="2" key="1">
    <citation type="submission" date="2023-02" db="EMBL/GenBank/DDBJ databases">
        <authorList>
            <person name="Palmer J.M."/>
        </authorList>
    </citation>
    <scope>NUCLEOTIDE SEQUENCE</scope>
    <source>
        <strain evidence="2">FW57</strain>
    </source>
</reference>
<gene>
    <name evidence="2" type="ORF">NEMBOFW57_004979</name>
</gene>
<organism evidence="2 3">
    <name type="scientific">Staphylotrichum longicolle</name>
    <dbReference type="NCBI Taxonomy" id="669026"/>
    <lineage>
        <taxon>Eukaryota</taxon>
        <taxon>Fungi</taxon>
        <taxon>Dikarya</taxon>
        <taxon>Ascomycota</taxon>
        <taxon>Pezizomycotina</taxon>
        <taxon>Sordariomycetes</taxon>
        <taxon>Sordariomycetidae</taxon>
        <taxon>Sordariales</taxon>
        <taxon>Chaetomiaceae</taxon>
        <taxon>Staphylotrichum</taxon>
    </lineage>
</organism>
<accession>A0AAD4EWG6</accession>
<dbReference type="EMBL" id="JAHCVI010000002">
    <property type="protein sequence ID" value="KAG7288625.1"/>
    <property type="molecule type" value="Genomic_DNA"/>
</dbReference>
<evidence type="ECO:0000313" key="2">
    <source>
        <dbReference type="EMBL" id="KAG7288625.1"/>
    </source>
</evidence>
<dbReference type="GO" id="GO:0005684">
    <property type="term" value="C:U2-type spliceosomal complex"/>
    <property type="evidence" value="ECO:0007669"/>
    <property type="project" value="TreeGrafter"/>
</dbReference>
<protein>
    <recommendedName>
        <fullName evidence="4">Cwf18 pre-mRNA splicing factor</fullName>
    </recommendedName>
</protein>
<keyword evidence="3" id="KW-1185">Reference proteome</keyword>
<dbReference type="Proteomes" id="UP001197093">
    <property type="component" value="Unassembled WGS sequence"/>
</dbReference>
<name>A0AAD4EWG6_9PEZI</name>
<dbReference type="Pfam" id="PF08315">
    <property type="entry name" value="cwf18"/>
    <property type="match status" value="1"/>
</dbReference>
<evidence type="ECO:0000256" key="1">
    <source>
        <dbReference type="SAM" id="MobiDB-lite"/>
    </source>
</evidence>
<dbReference type="PANTHER" id="PTHR31551:SF1">
    <property type="entry name" value="COILED-COIL DOMAIN-CONTAINING PROTEIN 12"/>
    <property type="match status" value="1"/>
</dbReference>
<evidence type="ECO:0000313" key="3">
    <source>
        <dbReference type="Proteomes" id="UP001197093"/>
    </source>
</evidence>
<proteinExistence type="predicted"/>
<comment type="caution">
    <text evidence="2">The sequence shown here is derived from an EMBL/GenBank/DDBJ whole genome shotgun (WGS) entry which is preliminary data.</text>
</comment>
<dbReference type="GO" id="GO:0071014">
    <property type="term" value="C:post-mRNA release spliceosomal complex"/>
    <property type="evidence" value="ECO:0007669"/>
    <property type="project" value="TreeGrafter"/>
</dbReference>
<feature type="compositionally biased region" description="Basic and acidic residues" evidence="1">
    <location>
        <begin position="208"/>
        <end position="221"/>
    </location>
</feature>
<feature type="region of interest" description="Disordered" evidence="1">
    <location>
        <begin position="1"/>
        <end position="118"/>
    </location>
</feature>
<dbReference type="InterPro" id="IPR013169">
    <property type="entry name" value="mRNA_splic_Cwf18-like"/>
</dbReference>
<feature type="compositionally biased region" description="Basic residues" evidence="1">
    <location>
        <begin position="17"/>
        <end position="28"/>
    </location>
</feature>
<dbReference type="PANTHER" id="PTHR31551">
    <property type="entry name" value="PRE-MRNA-SPLICING FACTOR CWF18"/>
    <property type="match status" value="1"/>
</dbReference>
<sequence>MSSHATLGAAADDRKARLAKLKSLKRKQPASEETEPEEAPPVLSHDDDNDNTNKNLNDNNEPSPAPPTQDVARLHLSGRNYDPTTKGPKLGFEAPPTLALAQPTLEEQADELEQDSKRQAAIDAQDDKGIDLFKLQPKKPNWDLKRELNARMEVLNVRTENAIARLVRERLAEKKKSAAEARGGAGGGEDADGEAEGMLEGTAIVEGLRMREREEEEEARRERRRRRRSLGWLETQLFKPEVRGSENYVVSPSARGCGSVLARGRVIEWKYWKLNHKKATDVA</sequence>
<dbReference type="AlphaFoldDB" id="A0AAD4EWG6"/>
<evidence type="ECO:0008006" key="4">
    <source>
        <dbReference type="Google" id="ProtNLM"/>
    </source>
</evidence>
<feature type="region of interest" description="Disordered" evidence="1">
    <location>
        <begin position="174"/>
        <end position="225"/>
    </location>
</feature>